<keyword evidence="3" id="KW-0862">Zinc</keyword>
<dbReference type="Pfam" id="PF08238">
    <property type="entry name" value="Sel1"/>
    <property type="match status" value="3"/>
</dbReference>
<keyword evidence="10" id="KW-1185">Reference proteome</keyword>
<accession>K0TK34</accession>
<evidence type="ECO:0000259" key="8">
    <source>
        <dbReference type="PROSITE" id="PS50865"/>
    </source>
</evidence>
<name>K0TK34_THAOC</name>
<dbReference type="SUPFAM" id="SSF81901">
    <property type="entry name" value="HCP-like"/>
    <property type="match status" value="1"/>
</dbReference>
<dbReference type="Gene3D" id="6.10.140.2220">
    <property type="match status" value="1"/>
</dbReference>
<evidence type="ECO:0000256" key="2">
    <source>
        <dbReference type="ARBA" id="ARBA00022771"/>
    </source>
</evidence>
<dbReference type="PROSITE" id="PS50089">
    <property type="entry name" value="ZF_RING_2"/>
    <property type="match status" value="1"/>
</dbReference>
<feature type="domain" description="MYND-type" evidence="8">
    <location>
        <begin position="96"/>
        <end position="137"/>
    </location>
</feature>
<evidence type="ECO:0000313" key="10">
    <source>
        <dbReference type="Proteomes" id="UP000266841"/>
    </source>
</evidence>
<reference evidence="9 10" key="1">
    <citation type="journal article" date="2012" name="Genome Biol.">
        <title>Genome and low-iron response of an oceanic diatom adapted to chronic iron limitation.</title>
        <authorList>
            <person name="Lommer M."/>
            <person name="Specht M."/>
            <person name="Roy A.S."/>
            <person name="Kraemer L."/>
            <person name="Andreson R."/>
            <person name="Gutowska M.A."/>
            <person name="Wolf J."/>
            <person name="Bergner S.V."/>
            <person name="Schilhabel M.B."/>
            <person name="Klostermeier U.C."/>
            <person name="Beiko R.G."/>
            <person name="Rosenstiel P."/>
            <person name="Hippler M."/>
            <person name="Laroche J."/>
        </authorList>
    </citation>
    <scope>NUCLEOTIDE SEQUENCE [LARGE SCALE GENOMIC DNA]</scope>
    <source>
        <strain evidence="9 10">CCMP1005</strain>
    </source>
</reference>
<dbReference type="Proteomes" id="UP000266841">
    <property type="component" value="Unassembled WGS sequence"/>
</dbReference>
<dbReference type="InterPro" id="IPR001841">
    <property type="entry name" value="Znf_RING"/>
</dbReference>
<feature type="transmembrane region" description="Helical" evidence="6">
    <location>
        <begin position="29"/>
        <end position="55"/>
    </location>
</feature>
<evidence type="ECO:0000256" key="3">
    <source>
        <dbReference type="ARBA" id="ARBA00022833"/>
    </source>
</evidence>
<dbReference type="AlphaFoldDB" id="K0TK34"/>
<feature type="region of interest" description="Disordered" evidence="5">
    <location>
        <begin position="382"/>
        <end position="402"/>
    </location>
</feature>
<evidence type="ECO:0008006" key="11">
    <source>
        <dbReference type="Google" id="ProtNLM"/>
    </source>
</evidence>
<keyword evidence="6" id="KW-0472">Membrane</keyword>
<feature type="domain" description="RING-type" evidence="7">
    <location>
        <begin position="163"/>
        <end position="211"/>
    </location>
</feature>
<dbReference type="PROSITE" id="PS01360">
    <property type="entry name" value="ZF_MYND_1"/>
    <property type="match status" value="1"/>
</dbReference>
<dbReference type="PANTHER" id="PTHR45011:SF1">
    <property type="entry name" value="DAP3-BINDING CELL DEATH ENHANCER 1"/>
    <property type="match status" value="1"/>
</dbReference>
<feature type="non-terminal residue" evidence="9">
    <location>
        <position position="1"/>
    </location>
</feature>
<feature type="transmembrane region" description="Helical" evidence="6">
    <location>
        <begin position="67"/>
        <end position="86"/>
    </location>
</feature>
<gene>
    <name evidence="9" type="ORF">THAOC_07589</name>
</gene>
<dbReference type="SMART" id="SM00671">
    <property type="entry name" value="SEL1"/>
    <property type="match status" value="3"/>
</dbReference>
<keyword evidence="6" id="KW-0812">Transmembrane</keyword>
<dbReference type="OrthoDB" id="432970at2759"/>
<dbReference type="SUPFAM" id="SSF144232">
    <property type="entry name" value="HIT/MYND zinc finger-like"/>
    <property type="match status" value="1"/>
</dbReference>
<sequence length="402" mass="44495">PASGTSTLRIRAGSAGNNDQSTHFNIDRWVVNAIAAGVVFVSVSYSLFVGGVTFYDPNVNSTSRSPAIIMAAGVLALATILLKTQLSRPLVLVEACANCGKEPGDAVELKVCASCRLVKYCGVDCQRAHRKRHKGPCKKRTAELKEERLFTRGCQERPEEDFCPICTLPIPMPMDNHSGFYLCCMKRVCHGCVVATATRGTRFNVDCPFCRTPAPIMEVFISSSELAMVQKRVDSKDPEALRFLGDKYYFGRHGLEKDVPRAIELWSEAAELGSLEAHNRLAEFYLGDEIGVTADGVARNFSKAVRHWEEAAIRGHVESRHNLGVRECGEGNHERAVKHLLISAKMGDKSSLDVIKDMFVGGVASKDQYADALKGYQEAMEEMKSPERVEAKKRMKDMESWR</sequence>
<dbReference type="InterPro" id="IPR006597">
    <property type="entry name" value="Sel1-like"/>
</dbReference>
<organism evidence="9 10">
    <name type="scientific">Thalassiosira oceanica</name>
    <name type="common">Marine diatom</name>
    <dbReference type="NCBI Taxonomy" id="159749"/>
    <lineage>
        <taxon>Eukaryota</taxon>
        <taxon>Sar</taxon>
        <taxon>Stramenopiles</taxon>
        <taxon>Ochrophyta</taxon>
        <taxon>Bacillariophyta</taxon>
        <taxon>Coscinodiscophyceae</taxon>
        <taxon>Thalassiosirophycidae</taxon>
        <taxon>Thalassiosirales</taxon>
        <taxon>Thalassiosiraceae</taxon>
        <taxon>Thalassiosira</taxon>
    </lineage>
</organism>
<dbReference type="GO" id="GO:0008270">
    <property type="term" value="F:zinc ion binding"/>
    <property type="evidence" value="ECO:0007669"/>
    <property type="project" value="UniProtKB-KW"/>
</dbReference>
<evidence type="ECO:0000256" key="6">
    <source>
        <dbReference type="SAM" id="Phobius"/>
    </source>
</evidence>
<evidence type="ECO:0000256" key="4">
    <source>
        <dbReference type="PROSITE-ProRule" id="PRU00134"/>
    </source>
</evidence>
<keyword evidence="2 4" id="KW-0863">Zinc-finger</keyword>
<dbReference type="EMBL" id="AGNL01007762">
    <property type="protein sequence ID" value="EJK71007.1"/>
    <property type="molecule type" value="Genomic_DNA"/>
</dbReference>
<dbReference type="InterPro" id="IPR052748">
    <property type="entry name" value="ISR_Activator"/>
</dbReference>
<keyword evidence="6" id="KW-1133">Transmembrane helix</keyword>
<dbReference type="Pfam" id="PF01753">
    <property type="entry name" value="zf-MYND"/>
    <property type="match status" value="1"/>
</dbReference>
<dbReference type="Gene3D" id="1.25.40.10">
    <property type="entry name" value="Tetratricopeptide repeat domain"/>
    <property type="match status" value="1"/>
</dbReference>
<dbReference type="InterPro" id="IPR011990">
    <property type="entry name" value="TPR-like_helical_dom_sf"/>
</dbReference>
<dbReference type="InterPro" id="IPR002893">
    <property type="entry name" value="Znf_MYND"/>
</dbReference>
<protein>
    <recommendedName>
        <fullName evidence="11">MYND-type domain-containing protein</fullName>
    </recommendedName>
</protein>
<evidence type="ECO:0000313" key="9">
    <source>
        <dbReference type="EMBL" id="EJK71007.1"/>
    </source>
</evidence>
<keyword evidence="1" id="KW-0479">Metal-binding</keyword>
<dbReference type="PROSITE" id="PS50865">
    <property type="entry name" value="ZF_MYND_2"/>
    <property type="match status" value="1"/>
</dbReference>
<evidence type="ECO:0000256" key="1">
    <source>
        <dbReference type="ARBA" id="ARBA00022723"/>
    </source>
</evidence>
<evidence type="ECO:0000259" key="7">
    <source>
        <dbReference type="PROSITE" id="PS50089"/>
    </source>
</evidence>
<evidence type="ECO:0000256" key="5">
    <source>
        <dbReference type="SAM" id="MobiDB-lite"/>
    </source>
</evidence>
<dbReference type="PANTHER" id="PTHR45011">
    <property type="entry name" value="DAP3-BINDING CELL DEATH ENHANCER 1"/>
    <property type="match status" value="1"/>
</dbReference>
<comment type="caution">
    <text evidence="9">The sequence shown here is derived from an EMBL/GenBank/DDBJ whole genome shotgun (WGS) entry which is preliminary data.</text>
</comment>
<proteinExistence type="predicted"/>